<organism evidence="1 2">
    <name type="scientific">Trichodelitschia bisporula</name>
    <dbReference type="NCBI Taxonomy" id="703511"/>
    <lineage>
        <taxon>Eukaryota</taxon>
        <taxon>Fungi</taxon>
        <taxon>Dikarya</taxon>
        <taxon>Ascomycota</taxon>
        <taxon>Pezizomycotina</taxon>
        <taxon>Dothideomycetes</taxon>
        <taxon>Dothideomycetes incertae sedis</taxon>
        <taxon>Phaeotrichales</taxon>
        <taxon>Phaeotrichaceae</taxon>
        <taxon>Trichodelitschia</taxon>
    </lineage>
</organism>
<accession>A0A6G1HHE3</accession>
<reference evidence="1" key="1">
    <citation type="journal article" date="2020" name="Stud. Mycol.">
        <title>101 Dothideomycetes genomes: a test case for predicting lifestyles and emergence of pathogens.</title>
        <authorList>
            <person name="Haridas S."/>
            <person name="Albert R."/>
            <person name="Binder M."/>
            <person name="Bloem J."/>
            <person name="Labutti K."/>
            <person name="Salamov A."/>
            <person name="Andreopoulos B."/>
            <person name="Baker S."/>
            <person name="Barry K."/>
            <person name="Bills G."/>
            <person name="Bluhm B."/>
            <person name="Cannon C."/>
            <person name="Castanera R."/>
            <person name="Culley D."/>
            <person name="Daum C."/>
            <person name="Ezra D."/>
            <person name="Gonzalez J."/>
            <person name="Henrissat B."/>
            <person name="Kuo A."/>
            <person name="Liang C."/>
            <person name="Lipzen A."/>
            <person name="Lutzoni F."/>
            <person name="Magnuson J."/>
            <person name="Mondo S."/>
            <person name="Nolan M."/>
            <person name="Ohm R."/>
            <person name="Pangilinan J."/>
            <person name="Park H.-J."/>
            <person name="Ramirez L."/>
            <person name="Alfaro M."/>
            <person name="Sun H."/>
            <person name="Tritt A."/>
            <person name="Yoshinaga Y."/>
            <person name="Zwiers L.-H."/>
            <person name="Turgeon B."/>
            <person name="Goodwin S."/>
            <person name="Spatafora J."/>
            <person name="Crous P."/>
            <person name="Grigoriev I."/>
        </authorList>
    </citation>
    <scope>NUCLEOTIDE SEQUENCE</scope>
    <source>
        <strain evidence="1">CBS 262.69</strain>
    </source>
</reference>
<evidence type="ECO:0000313" key="2">
    <source>
        <dbReference type="Proteomes" id="UP000799640"/>
    </source>
</evidence>
<dbReference type="Proteomes" id="UP000799640">
    <property type="component" value="Unassembled WGS sequence"/>
</dbReference>
<dbReference type="EMBL" id="ML996721">
    <property type="protein sequence ID" value="KAF2395483.1"/>
    <property type="molecule type" value="Genomic_DNA"/>
</dbReference>
<evidence type="ECO:0000313" key="1">
    <source>
        <dbReference type="EMBL" id="KAF2395483.1"/>
    </source>
</evidence>
<dbReference type="AlphaFoldDB" id="A0A6G1HHE3"/>
<protein>
    <submittedName>
        <fullName evidence="1">Uncharacterized protein</fullName>
    </submittedName>
</protein>
<keyword evidence="2" id="KW-1185">Reference proteome</keyword>
<gene>
    <name evidence="1" type="ORF">EJ06DRAFT_585909</name>
</gene>
<name>A0A6G1HHE3_9PEZI</name>
<proteinExistence type="predicted"/>
<dbReference type="OrthoDB" id="3029470at2759"/>
<sequence>MLLFRGVGDMMTGLDSGIFDNVTTHLSGLHLAYFSPQDYNPFTDGVKFILPRWVRLGNEPEPRGVHDNLFDMGFNPSMDAHPTQLYHVLEHWTMLVQAGVWEVGEDGVEGGIEKFKEADTEERCEWYVIEQYWQ</sequence>